<keyword evidence="3" id="KW-1185">Reference proteome</keyword>
<name>A0A8J2K2D4_9HEXA</name>
<protein>
    <submittedName>
        <fullName evidence="2">Uncharacterized protein</fullName>
    </submittedName>
</protein>
<proteinExistence type="predicted"/>
<sequence length="106" mass="11733">MLLSLRSGEWGGGKIVMLPNFVQSYGRKETERILNSGAKCLEAKGWDRKLVPGKGRVKEVCGLPKRITGVETGEIQIRGRMKKIKGIPRGNHLPSRTCLDSKSITE</sequence>
<dbReference type="AlphaFoldDB" id="A0A8J2K2D4"/>
<evidence type="ECO:0000256" key="1">
    <source>
        <dbReference type="SAM" id="MobiDB-lite"/>
    </source>
</evidence>
<gene>
    <name evidence="2" type="ORF">AFUS01_LOCUS17083</name>
</gene>
<dbReference type="EMBL" id="CAJVCH010161433">
    <property type="protein sequence ID" value="CAG7728293.1"/>
    <property type="molecule type" value="Genomic_DNA"/>
</dbReference>
<evidence type="ECO:0000313" key="2">
    <source>
        <dbReference type="EMBL" id="CAG7728293.1"/>
    </source>
</evidence>
<comment type="caution">
    <text evidence="2">The sequence shown here is derived from an EMBL/GenBank/DDBJ whole genome shotgun (WGS) entry which is preliminary data.</text>
</comment>
<accession>A0A8J2K2D4</accession>
<reference evidence="2" key="1">
    <citation type="submission" date="2021-06" db="EMBL/GenBank/DDBJ databases">
        <authorList>
            <person name="Hodson N. C."/>
            <person name="Mongue J. A."/>
            <person name="Jaron S. K."/>
        </authorList>
    </citation>
    <scope>NUCLEOTIDE SEQUENCE</scope>
</reference>
<evidence type="ECO:0000313" key="3">
    <source>
        <dbReference type="Proteomes" id="UP000708208"/>
    </source>
</evidence>
<dbReference type="Proteomes" id="UP000708208">
    <property type="component" value="Unassembled WGS sequence"/>
</dbReference>
<organism evidence="2 3">
    <name type="scientific">Allacma fusca</name>
    <dbReference type="NCBI Taxonomy" id="39272"/>
    <lineage>
        <taxon>Eukaryota</taxon>
        <taxon>Metazoa</taxon>
        <taxon>Ecdysozoa</taxon>
        <taxon>Arthropoda</taxon>
        <taxon>Hexapoda</taxon>
        <taxon>Collembola</taxon>
        <taxon>Symphypleona</taxon>
        <taxon>Sminthuridae</taxon>
        <taxon>Allacma</taxon>
    </lineage>
</organism>
<feature type="region of interest" description="Disordered" evidence="1">
    <location>
        <begin position="86"/>
        <end position="106"/>
    </location>
</feature>